<dbReference type="Gene3D" id="2.120.10.30">
    <property type="entry name" value="TolB, C-terminal domain"/>
    <property type="match status" value="1"/>
</dbReference>
<accession>A0A1G7M584</accession>
<feature type="active site" description="Proton donor/acceptor" evidence="2">
    <location>
        <position position="195"/>
    </location>
</feature>
<dbReference type="OrthoDB" id="2633250at2"/>
<dbReference type="InterPro" id="IPR005511">
    <property type="entry name" value="SMP-30"/>
</dbReference>
<dbReference type="STRING" id="1391627.SAMN05216464_12069"/>
<dbReference type="AlphaFoldDB" id="A0A1G7M584"/>
<evidence type="ECO:0000313" key="6">
    <source>
        <dbReference type="Proteomes" id="UP000199072"/>
    </source>
</evidence>
<dbReference type="PANTHER" id="PTHR10907:SF47">
    <property type="entry name" value="REGUCALCIN"/>
    <property type="match status" value="1"/>
</dbReference>
<evidence type="ECO:0000256" key="2">
    <source>
        <dbReference type="PIRSR" id="PIRSR605511-1"/>
    </source>
</evidence>
<dbReference type="Proteomes" id="UP000199072">
    <property type="component" value="Unassembled WGS sequence"/>
</dbReference>
<dbReference type="PANTHER" id="PTHR10907">
    <property type="entry name" value="REGUCALCIN"/>
    <property type="match status" value="1"/>
</dbReference>
<dbReference type="InterPro" id="IPR013658">
    <property type="entry name" value="SGL"/>
</dbReference>
<dbReference type="InterPro" id="IPR011042">
    <property type="entry name" value="6-blade_b-propeller_TolB-like"/>
</dbReference>
<feature type="domain" description="SMP-30/Gluconolactonase/LRE-like region" evidence="4">
    <location>
        <begin position="12"/>
        <end position="255"/>
    </location>
</feature>
<feature type="binding site" evidence="3">
    <location>
        <position position="97"/>
    </location>
    <ligand>
        <name>substrate</name>
    </ligand>
</feature>
<comment type="similarity">
    <text evidence="1">Belongs to the SMP-30/CGR1 family.</text>
</comment>
<gene>
    <name evidence="5" type="ORF">SAMN05216464_12069</name>
</gene>
<dbReference type="SUPFAM" id="SSF63829">
    <property type="entry name" value="Calcium-dependent phosphotriesterase"/>
    <property type="match status" value="1"/>
</dbReference>
<sequence length="290" mass="32069">MLEIASACSCFLGEGPVWDTRNQVICWIDVLKGKIYELEPETKYLKTITVNQPVGSIVVCEDGSFLGAFQNGFGFVDRNTGLVDFFSDPEAHLPLNRFNDGKCDPAGRFWAGTMSMTERPSAGSVYMLDSDLSVSRKIEGTTISNGMAWSPDRRKFYFIDSPTAKVVAYNYELSSGSLSGREPVITFRDSDGFPDGMTIDGEGMLWIAHWNGWQVSRWNPVTGEKLFSIPLPVANVSSCTFGGSDLQDLYITTARKDLSAAEIKEQPLAGSLFVWKNCGYTGMPAFEYKK</sequence>
<dbReference type="Pfam" id="PF08450">
    <property type="entry name" value="SGL"/>
    <property type="match status" value="1"/>
</dbReference>
<dbReference type="PRINTS" id="PR01790">
    <property type="entry name" value="SMP30FAMILY"/>
</dbReference>
<keyword evidence="3" id="KW-0862">Zinc</keyword>
<evidence type="ECO:0000256" key="1">
    <source>
        <dbReference type="ARBA" id="ARBA00008853"/>
    </source>
</evidence>
<proteinExistence type="inferred from homology"/>
<organism evidence="5 6">
    <name type="scientific">Mucilaginibacter pineti</name>
    <dbReference type="NCBI Taxonomy" id="1391627"/>
    <lineage>
        <taxon>Bacteria</taxon>
        <taxon>Pseudomonadati</taxon>
        <taxon>Bacteroidota</taxon>
        <taxon>Sphingobacteriia</taxon>
        <taxon>Sphingobacteriales</taxon>
        <taxon>Sphingobacteriaceae</taxon>
        <taxon>Mucilaginibacter</taxon>
    </lineage>
</organism>
<protein>
    <submittedName>
        <fullName evidence="5">Sugar lactone lactonase YvrE</fullName>
    </submittedName>
</protein>
<feature type="binding site" evidence="3">
    <location>
        <position position="145"/>
    </location>
    <ligand>
        <name>a divalent metal cation</name>
        <dbReference type="ChEBI" id="CHEBI:60240"/>
    </ligand>
</feature>
<feature type="binding site" evidence="3">
    <location>
        <position position="195"/>
    </location>
    <ligand>
        <name>a divalent metal cation</name>
        <dbReference type="ChEBI" id="CHEBI:60240"/>
    </ligand>
</feature>
<name>A0A1G7M584_9SPHI</name>
<feature type="binding site" evidence="3">
    <location>
        <position position="14"/>
    </location>
    <ligand>
        <name>a divalent metal cation</name>
        <dbReference type="ChEBI" id="CHEBI:60240"/>
    </ligand>
</feature>
<evidence type="ECO:0000256" key="3">
    <source>
        <dbReference type="PIRSR" id="PIRSR605511-2"/>
    </source>
</evidence>
<dbReference type="RefSeq" id="WP_091156329.1">
    <property type="nucleotide sequence ID" value="NZ_FNAI01000020.1"/>
</dbReference>
<dbReference type="GO" id="GO:0004341">
    <property type="term" value="F:gluconolactonase activity"/>
    <property type="evidence" value="ECO:0007669"/>
    <property type="project" value="TreeGrafter"/>
</dbReference>
<keyword evidence="3" id="KW-0479">Metal-binding</keyword>
<feature type="binding site" evidence="3">
    <location>
        <position position="99"/>
    </location>
    <ligand>
        <name>substrate</name>
    </ligand>
</feature>
<dbReference type="EMBL" id="FNAI01000020">
    <property type="protein sequence ID" value="SDF56937.1"/>
    <property type="molecule type" value="Genomic_DNA"/>
</dbReference>
<reference evidence="5 6" key="1">
    <citation type="submission" date="2016-10" db="EMBL/GenBank/DDBJ databases">
        <authorList>
            <person name="de Groot N.N."/>
        </authorList>
    </citation>
    <scope>NUCLEOTIDE SEQUENCE [LARGE SCALE GENOMIC DNA]</scope>
    <source>
        <strain evidence="5 6">47C3B</strain>
    </source>
</reference>
<dbReference type="GO" id="GO:0019853">
    <property type="term" value="P:L-ascorbic acid biosynthetic process"/>
    <property type="evidence" value="ECO:0007669"/>
    <property type="project" value="TreeGrafter"/>
</dbReference>
<keyword evidence="6" id="KW-1185">Reference proteome</keyword>
<comment type="cofactor">
    <cofactor evidence="3">
        <name>Zn(2+)</name>
        <dbReference type="ChEBI" id="CHEBI:29105"/>
    </cofactor>
    <text evidence="3">Binds 1 divalent metal cation per subunit.</text>
</comment>
<dbReference type="GO" id="GO:0005509">
    <property type="term" value="F:calcium ion binding"/>
    <property type="evidence" value="ECO:0007669"/>
    <property type="project" value="TreeGrafter"/>
</dbReference>
<evidence type="ECO:0000313" key="5">
    <source>
        <dbReference type="EMBL" id="SDF56937.1"/>
    </source>
</evidence>
<evidence type="ECO:0000259" key="4">
    <source>
        <dbReference type="Pfam" id="PF08450"/>
    </source>
</evidence>